<comment type="caution">
    <text evidence="1">The sequence shown here is derived from an EMBL/GenBank/DDBJ whole genome shotgun (WGS) entry which is preliminary data.</text>
</comment>
<reference evidence="1" key="1">
    <citation type="submission" date="2021-04" db="EMBL/GenBank/DDBJ databases">
        <title>novel species isolated from subtropical streams in China.</title>
        <authorList>
            <person name="Lu H."/>
        </authorList>
    </citation>
    <scope>NUCLEOTIDE SEQUENCE</scope>
    <source>
        <strain evidence="1">FT137W</strain>
    </source>
</reference>
<evidence type="ECO:0000313" key="2">
    <source>
        <dbReference type="Proteomes" id="UP000678545"/>
    </source>
</evidence>
<dbReference type="InterPro" id="IPR025563">
    <property type="entry name" value="DUF4286"/>
</dbReference>
<dbReference type="Proteomes" id="UP000678545">
    <property type="component" value="Unassembled WGS sequence"/>
</dbReference>
<organism evidence="1 2">
    <name type="scientific">Undibacterium fentianense</name>
    <dbReference type="NCBI Taxonomy" id="2828728"/>
    <lineage>
        <taxon>Bacteria</taxon>
        <taxon>Pseudomonadati</taxon>
        <taxon>Pseudomonadota</taxon>
        <taxon>Betaproteobacteria</taxon>
        <taxon>Burkholderiales</taxon>
        <taxon>Oxalobacteraceae</taxon>
        <taxon>Undibacterium</taxon>
    </lineage>
</organism>
<protein>
    <submittedName>
        <fullName evidence="1">DUF4286 family protein</fullName>
    </submittedName>
</protein>
<dbReference type="Pfam" id="PF14114">
    <property type="entry name" value="DUF4286"/>
    <property type="match status" value="1"/>
</dbReference>
<accession>A0A941EAB6</accession>
<dbReference type="AlphaFoldDB" id="A0A941EAB6"/>
<proteinExistence type="predicted"/>
<dbReference type="RefSeq" id="WP_212676588.1">
    <property type="nucleotide sequence ID" value="NZ_JAGSPJ010000007.1"/>
</dbReference>
<evidence type="ECO:0000313" key="1">
    <source>
        <dbReference type="EMBL" id="MBR7801458.1"/>
    </source>
</evidence>
<sequence>MLSYEVTVKVRTDLQAAFERYMREKHIPEIWDTLCFTFIQFEQNEEGHFRTCYQTPKRADYDRYIAAHANALRADFMQHFPDGCEVSRQVFESKQEWRINQ</sequence>
<keyword evidence="2" id="KW-1185">Reference proteome</keyword>
<dbReference type="EMBL" id="JAGSPJ010000007">
    <property type="protein sequence ID" value="MBR7801458.1"/>
    <property type="molecule type" value="Genomic_DNA"/>
</dbReference>
<name>A0A941EAB6_9BURK</name>
<gene>
    <name evidence="1" type="ORF">KDM90_15715</name>
</gene>